<comment type="caution">
    <text evidence="1">The sequence shown here is derived from an EMBL/GenBank/DDBJ whole genome shotgun (WGS) entry which is preliminary data.</text>
</comment>
<dbReference type="GO" id="GO:0003677">
    <property type="term" value="F:DNA binding"/>
    <property type="evidence" value="ECO:0007669"/>
    <property type="project" value="InterPro"/>
</dbReference>
<dbReference type="Gene3D" id="1.10.10.60">
    <property type="entry name" value="Homeodomain-like"/>
    <property type="match status" value="1"/>
</dbReference>
<keyword evidence="2" id="KW-1185">Reference proteome</keyword>
<dbReference type="InterPro" id="IPR009057">
    <property type="entry name" value="Homeodomain-like_sf"/>
</dbReference>
<sequence length="96" mass="11049">MSPGTLSTEFKRDTLALVDFPGRKVTEVAREPGVSLETRRWWYRQAKADNGEGRPGELTSAEHDELKRLRRLAAEQAETIEMLRKATVFFVRESDR</sequence>
<evidence type="ECO:0000313" key="1">
    <source>
        <dbReference type="EMBL" id="PNE42855.1"/>
    </source>
</evidence>
<dbReference type="AlphaFoldDB" id="A0A2N8PPA2"/>
<dbReference type="GO" id="GO:0006313">
    <property type="term" value="P:DNA transposition"/>
    <property type="evidence" value="ECO:0007669"/>
    <property type="project" value="InterPro"/>
</dbReference>
<name>A0A2N8PPA2_STRNR</name>
<dbReference type="Pfam" id="PF01527">
    <property type="entry name" value="HTH_Tnp_1"/>
    <property type="match status" value="1"/>
</dbReference>
<reference evidence="2" key="1">
    <citation type="submission" date="2015-09" db="EMBL/GenBank/DDBJ databases">
        <authorList>
            <person name="Graham D.E."/>
            <person name="Mahan K.M."/>
            <person name="Klingeman D.M."/>
            <person name="Fida T."/>
            <person name="Giannone R.J."/>
            <person name="Hettich R.L."/>
            <person name="Parry R.J."/>
            <person name="Spain J.C."/>
        </authorList>
    </citation>
    <scope>NUCLEOTIDE SEQUENCE [LARGE SCALE GENOMIC DNA]</scope>
    <source>
        <strain evidence="2">JCM 4701</strain>
    </source>
</reference>
<protein>
    <submittedName>
        <fullName evidence="1">Transposase</fullName>
    </submittedName>
</protein>
<organism evidence="1 2">
    <name type="scientific">Streptomyces noursei</name>
    <name type="common">Streptomyces albulus</name>
    <dbReference type="NCBI Taxonomy" id="1971"/>
    <lineage>
        <taxon>Bacteria</taxon>
        <taxon>Bacillati</taxon>
        <taxon>Actinomycetota</taxon>
        <taxon>Actinomycetes</taxon>
        <taxon>Kitasatosporales</taxon>
        <taxon>Streptomycetaceae</taxon>
        <taxon>Streptomyces</taxon>
    </lineage>
</organism>
<dbReference type="GO" id="GO:0004803">
    <property type="term" value="F:transposase activity"/>
    <property type="evidence" value="ECO:0007669"/>
    <property type="project" value="InterPro"/>
</dbReference>
<dbReference type="SUPFAM" id="SSF46689">
    <property type="entry name" value="Homeodomain-like"/>
    <property type="match status" value="1"/>
</dbReference>
<dbReference type="Proteomes" id="UP000236047">
    <property type="component" value="Unassembled WGS sequence"/>
</dbReference>
<proteinExistence type="predicted"/>
<accession>A0A2N8PPA2</accession>
<gene>
    <name evidence="1" type="ORF">AOB60_01755</name>
</gene>
<dbReference type="InterPro" id="IPR002514">
    <property type="entry name" value="Transposase_8"/>
</dbReference>
<dbReference type="EMBL" id="LJSN01000002">
    <property type="protein sequence ID" value="PNE42855.1"/>
    <property type="molecule type" value="Genomic_DNA"/>
</dbReference>
<evidence type="ECO:0000313" key="2">
    <source>
        <dbReference type="Proteomes" id="UP000236047"/>
    </source>
</evidence>